<protein>
    <submittedName>
        <fullName evidence="3">Iron ABC transporter substrate-binding protein</fullName>
    </submittedName>
</protein>
<evidence type="ECO:0000313" key="3">
    <source>
        <dbReference type="EMBL" id="NWO24018.1"/>
    </source>
</evidence>
<dbReference type="Proteomes" id="UP000526307">
    <property type="component" value="Unassembled WGS sequence"/>
</dbReference>
<comment type="similarity">
    <text evidence="1">Belongs to the bacterial solute-binding protein 8 family.</text>
</comment>
<dbReference type="PANTHER" id="PTHR30535">
    <property type="entry name" value="VITAMIN B12-BINDING PROTEIN"/>
    <property type="match status" value="1"/>
</dbReference>
<dbReference type="PROSITE" id="PS50983">
    <property type="entry name" value="FE_B12_PBP"/>
    <property type="match status" value="1"/>
</dbReference>
<organism evidence="3 4">
    <name type="scientific">Mogibacterium timidum</name>
    <dbReference type="NCBI Taxonomy" id="35519"/>
    <lineage>
        <taxon>Bacteria</taxon>
        <taxon>Bacillati</taxon>
        <taxon>Bacillota</taxon>
        <taxon>Clostridia</taxon>
        <taxon>Peptostreptococcales</taxon>
        <taxon>Anaerovoracaceae</taxon>
        <taxon>Mogibacterium</taxon>
    </lineage>
</organism>
<keyword evidence="4" id="KW-1185">Reference proteome</keyword>
<name>A0A7Y9B1C0_9FIRM</name>
<accession>A0A7Y9B1C0</accession>
<evidence type="ECO:0000313" key="4">
    <source>
        <dbReference type="Proteomes" id="UP000526307"/>
    </source>
</evidence>
<feature type="domain" description="Fe/B12 periplasmic-binding" evidence="2">
    <location>
        <begin position="62"/>
        <end position="334"/>
    </location>
</feature>
<dbReference type="CDD" id="cd01147">
    <property type="entry name" value="HemV-2"/>
    <property type="match status" value="1"/>
</dbReference>
<sequence>MQKGYTDMQKNNGMKLVVLMLMVVVIAAGLSACSGKNGNDSKTRIIKDGAGREVKVPNKVKRVVCVGVGSLRYTSYMDAADLVVGVEDYEKKDKTTALPYNYVNHSKFEKLPVTGTNGIPNTEAIVKANPQVIVLSSFASVNADELSEKTGIPVVVIPGSDTTLDKKAYKTMEIMGKLYGKEDRANELKEYFDDVKKDLKDRTKGIKNKNKPLVYVGGVSFKGHHGFEGTEALYGPLELIRANNLANTTGQKGAFNMDIEKVVAADPDIIFLDFNGIQIIKQQYRQNKGLYDSLKAVKKGKIFSQISFRYCATNLETSIADSYYAGCKVFPKEFKGVDYEKKAREAFKKLLGKDIYDDMKEEGYEFRSLKLGE</sequence>
<evidence type="ECO:0000259" key="2">
    <source>
        <dbReference type="PROSITE" id="PS50983"/>
    </source>
</evidence>
<comment type="caution">
    <text evidence="3">The sequence shown here is derived from an EMBL/GenBank/DDBJ whole genome shotgun (WGS) entry which is preliminary data.</text>
</comment>
<gene>
    <name evidence="3" type="ORF">HW270_08140</name>
</gene>
<reference evidence="3 4" key="1">
    <citation type="submission" date="2020-06" db="EMBL/GenBank/DDBJ databases">
        <title>Mogibacterium timidum strain W9173 genomic sequence.</title>
        <authorList>
            <person name="Wade W.G."/>
            <person name="Johnston C.D."/>
            <person name="Chen T."/>
            <person name="Dewhirst F.E."/>
        </authorList>
    </citation>
    <scope>NUCLEOTIDE SEQUENCE [LARGE SCALE GENOMIC DNA]</scope>
    <source>
        <strain evidence="3 4">W9173</strain>
    </source>
</reference>
<dbReference type="InterPro" id="IPR002491">
    <property type="entry name" value="ABC_transptr_periplasmic_BD"/>
</dbReference>
<dbReference type="SUPFAM" id="SSF53807">
    <property type="entry name" value="Helical backbone' metal receptor"/>
    <property type="match status" value="1"/>
</dbReference>
<proteinExistence type="inferred from homology"/>
<dbReference type="InterPro" id="IPR050902">
    <property type="entry name" value="ABC_Transporter_SBP"/>
</dbReference>
<dbReference type="PROSITE" id="PS51257">
    <property type="entry name" value="PROKAR_LIPOPROTEIN"/>
    <property type="match status" value="1"/>
</dbReference>
<dbReference type="Gene3D" id="3.40.50.1980">
    <property type="entry name" value="Nitrogenase molybdenum iron protein domain"/>
    <property type="match status" value="2"/>
</dbReference>
<dbReference type="Pfam" id="PF01497">
    <property type="entry name" value="Peripla_BP_2"/>
    <property type="match status" value="1"/>
</dbReference>
<dbReference type="PANTHER" id="PTHR30535:SF34">
    <property type="entry name" value="MOLYBDATE-BINDING PROTEIN MOLA"/>
    <property type="match status" value="1"/>
</dbReference>
<dbReference type="AlphaFoldDB" id="A0A7Y9B1C0"/>
<evidence type="ECO:0000256" key="1">
    <source>
        <dbReference type="ARBA" id="ARBA00008814"/>
    </source>
</evidence>
<dbReference type="EMBL" id="JABXYR010000002">
    <property type="protein sequence ID" value="NWO24018.1"/>
    <property type="molecule type" value="Genomic_DNA"/>
</dbReference>